<dbReference type="Proteomes" id="UP000199051">
    <property type="component" value="Unassembled WGS sequence"/>
</dbReference>
<evidence type="ECO:0000313" key="2">
    <source>
        <dbReference type="Proteomes" id="UP000199051"/>
    </source>
</evidence>
<dbReference type="AlphaFoldDB" id="A0A1H9T685"/>
<dbReference type="EMBL" id="FOGI01000006">
    <property type="protein sequence ID" value="SER92607.1"/>
    <property type="molecule type" value="Genomic_DNA"/>
</dbReference>
<protein>
    <submittedName>
        <fullName evidence="1">Uncharacterized protein</fullName>
    </submittedName>
</protein>
<sequence>MPRTKSGLLLPILAVAGIVAYLGPEAVIDTVTGVFENQDPVLIEDEGHQLLWAVTGKPRPGSAPWRSR</sequence>
<keyword evidence="2" id="KW-1185">Reference proteome</keyword>
<dbReference type="STRING" id="155974.SAMN04487818_10687"/>
<evidence type="ECO:0000313" key="1">
    <source>
        <dbReference type="EMBL" id="SER92607.1"/>
    </source>
</evidence>
<proteinExistence type="predicted"/>
<gene>
    <name evidence="1" type="ORF">SAMN04487818_10687</name>
</gene>
<dbReference type="RefSeq" id="WP_092778531.1">
    <property type="nucleotide sequence ID" value="NZ_FOGI01000006.1"/>
</dbReference>
<reference evidence="2" key="1">
    <citation type="submission" date="2016-10" db="EMBL/GenBank/DDBJ databases">
        <authorList>
            <person name="Varghese N."/>
            <person name="Submissions S."/>
        </authorList>
    </citation>
    <scope>NUCLEOTIDE SEQUENCE [LARGE SCALE GENOMIC DNA]</scope>
    <source>
        <strain evidence="2">DSM 44260</strain>
    </source>
</reference>
<name>A0A1H9T685_9PSEU</name>
<organism evidence="1 2">
    <name type="scientific">Actinokineospora terrae</name>
    <dbReference type="NCBI Taxonomy" id="155974"/>
    <lineage>
        <taxon>Bacteria</taxon>
        <taxon>Bacillati</taxon>
        <taxon>Actinomycetota</taxon>
        <taxon>Actinomycetes</taxon>
        <taxon>Pseudonocardiales</taxon>
        <taxon>Pseudonocardiaceae</taxon>
        <taxon>Actinokineospora</taxon>
    </lineage>
</organism>
<accession>A0A1H9T685</accession>